<dbReference type="CTD" id="566703"/>
<keyword evidence="14" id="KW-1185">Reference proteome</keyword>
<proteinExistence type="predicted"/>
<dbReference type="PANTHER" id="PTHR13006">
    <property type="entry name" value="PAPILLOMAVIRUS REGULATORY FACTOR PRF-1"/>
    <property type="match status" value="1"/>
</dbReference>
<evidence type="ECO:0000256" key="6">
    <source>
        <dbReference type="ARBA" id="ARBA00023125"/>
    </source>
</evidence>
<dbReference type="OrthoDB" id="5950721at2759"/>
<evidence type="ECO:0000256" key="9">
    <source>
        <dbReference type="PROSITE-ProRule" id="PRU00042"/>
    </source>
</evidence>
<accession>A0A3B3QHX6</accession>
<dbReference type="PANTHER" id="PTHR13006:SF6">
    <property type="entry name" value="ZINC FINGER PROTEIN 395"/>
    <property type="match status" value="1"/>
</dbReference>
<dbReference type="InterPro" id="IPR052253">
    <property type="entry name" value="CR1/CR2-DNA-binding_regulator"/>
</dbReference>
<evidence type="ECO:0000256" key="4">
    <source>
        <dbReference type="ARBA" id="ARBA00022833"/>
    </source>
</evidence>
<keyword evidence="4" id="KW-0862">Zinc</keyword>
<reference evidence="13" key="1">
    <citation type="submission" date="2025-08" db="UniProtKB">
        <authorList>
            <consortium name="Ensembl"/>
        </authorList>
    </citation>
    <scope>IDENTIFICATION</scope>
</reference>
<dbReference type="GO" id="GO:0006357">
    <property type="term" value="P:regulation of transcription by RNA polymerase II"/>
    <property type="evidence" value="ECO:0007669"/>
    <property type="project" value="TreeGrafter"/>
</dbReference>
<keyword evidence="7" id="KW-0804">Transcription</keyword>
<reference evidence="13" key="2">
    <citation type="submission" date="2025-09" db="UniProtKB">
        <authorList>
            <consortium name="Ensembl"/>
        </authorList>
    </citation>
    <scope>IDENTIFICATION</scope>
</reference>
<evidence type="ECO:0000256" key="2">
    <source>
        <dbReference type="ARBA" id="ARBA00022723"/>
    </source>
</evidence>
<evidence type="ECO:0000313" key="14">
    <source>
        <dbReference type="Proteomes" id="UP000261540"/>
    </source>
</evidence>
<evidence type="ECO:0000256" key="3">
    <source>
        <dbReference type="ARBA" id="ARBA00022771"/>
    </source>
</evidence>
<keyword evidence="6" id="KW-0238">DNA-binding</keyword>
<evidence type="ECO:0000256" key="11">
    <source>
        <dbReference type="SAM" id="SignalP"/>
    </source>
</evidence>
<keyword evidence="11" id="KW-0732">Signal</keyword>
<keyword evidence="8" id="KW-0539">Nucleus</keyword>
<organism evidence="13 14">
    <name type="scientific">Paramormyrops kingsleyae</name>
    <dbReference type="NCBI Taxonomy" id="1676925"/>
    <lineage>
        <taxon>Eukaryota</taxon>
        <taxon>Metazoa</taxon>
        <taxon>Chordata</taxon>
        <taxon>Craniata</taxon>
        <taxon>Vertebrata</taxon>
        <taxon>Euteleostomi</taxon>
        <taxon>Actinopterygii</taxon>
        <taxon>Neopterygii</taxon>
        <taxon>Teleostei</taxon>
        <taxon>Osteoglossocephala</taxon>
        <taxon>Osteoglossomorpha</taxon>
        <taxon>Osteoglossiformes</taxon>
        <taxon>Mormyridae</taxon>
        <taxon>Paramormyrops</taxon>
    </lineage>
</organism>
<dbReference type="GeneTree" id="ENSGT00940000157136"/>
<evidence type="ECO:0000256" key="5">
    <source>
        <dbReference type="ARBA" id="ARBA00023015"/>
    </source>
</evidence>
<evidence type="ECO:0000256" key="10">
    <source>
        <dbReference type="SAM" id="MobiDB-lite"/>
    </source>
</evidence>
<sequence length="478" mass="51048">MDWSGIPSRVSLGFLGFLGSTSGSPRPGAGSAVWQRPPVTPRAVRYPGAHLGKMSAVPKTRLGKRSPFGALVCAPCPLAEEGRCGPDAAGLGFQGSGLVRMPLDQLPGQVAPVGMEAYWNMSAPLPQTLPPTWPVSSSIDVPRRSPISVDMDKMMAAMVLTSLSCGPIVQSPPPRDPEPGEGCHSSPVHQGALCEHESAGGELSDSGSSGYWSLGRGHGSPAPSPCPADMATGTAPPPEDSLDLEQELFGEPAPRKRKNSLKAAYRCLWPSCCKVLSSVVGAKRHVRVVHLGSDSERSRREEDFYYTEIRAQPDPSAPLASVSAACASWPSCSSPASPTLPLVPELPAALPGPLSQSAPGCFWQIHSKQQYQACAPVQETASPSSTSPCSWIPSLSPTQSRKAAPFRCRSVSVGELWLPQHSAPSRPHHTSAFPLRGHGTSRRVRGEAKKCRKMYGIERRDQWCTACRWKKACQRFLD</sequence>
<evidence type="ECO:0000313" key="13">
    <source>
        <dbReference type="Ensembl" id="ENSPKIP00000005180.1"/>
    </source>
</evidence>
<feature type="chain" id="PRO_5017372431" evidence="11">
    <location>
        <begin position="24"/>
        <end position="478"/>
    </location>
</feature>
<dbReference type="GO" id="GO:0003700">
    <property type="term" value="F:DNA-binding transcription factor activity"/>
    <property type="evidence" value="ECO:0007669"/>
    <property type="project" value="TreeGrafter"/>
</dbReference>
<dbReference type="GO" id="GO:0005634">
    <property type="term" value="C:nucleus"/>
    <property type="evidence" value="ECO:0007669"/>
    <property type="project" value="UniProtKB-SubCell"/>
</dbReference>
<dbReference type="GO" id="GO:0008270">
    <property type="term" value="F:zinc ion binding"/>
    <property type="evidence" value="ECO:0007669"/>
    <property type="project" value="UniProtKB-KW"/>
</dbReference>
<feature type="signal peptide" evidence="11">
    <location>
        <begin position="1"/>
        <end position="23"/>
    </location>
</feature>
<gene>
    <name evidence="13" type="primary">ZNF395</name>
</gene>
<dbReference type="SMART" id="SM01366">
    <property type="entry name" value="c-clamp"/>
    <property type="match status" value="1"/>
</dbReference>
<evidence type="ECO:0000256" key="8">
    <source>
        <dbReference type="ARBA" id="ARBA00023242"/>
    </source>
</evidence>
<feature type="domain" description="C2H2-type" evidence="12">
    <location>
        <begin position="265"/>
        <end position="295"/>
    </location>
</feature>
<evidence type="ECO:0000256" key="7">
    <source>
        <dbReference type="ARBA" id="ARBA00023163"/>
    </source>
</evidence>
<dbReference type="STRING" id="1676925.ENSPKIP00000005180"/>
<dbReference type="InterPro" id="IPR013087">
    <property type="entry name" value="Znf_C2H2_type"/>
</dbReference>
<dbReference type="Ensembl" id="ENSPKIT00000029174.1">
    <property type="protein sequence ID" value="ENSPKIP00000005180.1"/>
    <property type="gene ID" value="ENSPKIG00000021950.1"/>
</dbReference>
<keyword evidence="3 9" id="KW-0863">Zinc-finger</keyword>
<keyword evidence="2" id="KW-0479">Metal-binding</keyword>
<comment type="subcellular location">
    <subcellularLocation>
        <location evidence="1">Nucleus</location>
    </subcellularLocation>
</comment>
<dbReference type="KEGG" id="pki:111841206"/>
<dbReference type="AlphaFoldDB" id="A0A3B3QHX6"/>
<feature type="region of interest" description="Disordered" evidence="10">
    <location>
        <begin position="167"/>
        <end position="242"/>
    </location>
</feature>
<dbReference type="GO" id="GO:0000978">
    <property type="term" value="F:RNA polymerase II cis-regulatory region sequence-specific DNA binding"/>
    <property type="evidence" value="ECO:0007669"/>
    <property type="project" value="TreeGrafter"/>
</dbReference>
<evidence type="ECO:0000259" key="12">
    <source>
        <dbReference type="PROSITE" id="PS50157"/>
    </source>
</evidence>
<keyword evidence="5" id="KW-0805">Transcription regulation</keyword>
<protein>
    <submittedName>
        <fullName evidence="13">Zinc finger protein 395</fullName>
    </submittedName>
</protein>
<dbReference type="PROSITE" id="PS50157">
    <property type="entry name" value="ZINC_FINGER_C2H2_2"/>
    <property type="match status" value="1"/>
</dbReference>
<evidence type="ECO:0000256" key="1">
    <source>
        <dbReference type="ARBA" id="ARBA00004123"/>
    </source>
</evidence>
<dbReference type="Proteomes" id="UP000261540">
    <property type="component" value="Unplaced"/>
</dbReference>
<dbReference type="PROSITE" id="PS00028">
    <property type="entry name" value="ZINC_FINGER_C2H2_1"/>
    <property type="match status" value="1"/>
</dbReference>
<name>A0A3B3QHX6_9TELE</name>